<dbReference type="Proteomes" id="UP000315440">
    <property type="component" value="Unassembled WGS sequence"/>
</dbReference>
<dbReference type="Pfam" id="PF08327">
    <property type="entry name" value="AHSA1"/>
    <property type="match status" value="1"/>
</dbReference>
<protein>
    <recommendedName>
        <fullName evidence="2">Activator of Hsp90 ATPase homologue 1/2-like C-terminal domain-containing protein</fullName>
    </recommendedName>
</protein>
<dbReference type="InterPro" id="IPR013538">
    <property type="entry name" value="ASHA1/2-like_C"/>
</dbReference>
<evidence type="ECO:0000256" key="1">
    <source>
        <dbReference type="ARBA" id="ARBA00006817"/>
    </source>
</evidence>
<dbReference type="SUPFAM" id="SSF55961">
    <property type="entry name" value="Bet v1-like"/>
    <property type="match status" value="1"/>
</dbReference>
<dbReference type="EMBL" id="SJPQ01000002">
    <property type="protein sequence ID" value="TWT89027.1"/>
    <property type="molecule type" value="Genomic_DNA"/>
</dbReference>
<comment type="caution">
    <text evidence="3">The sequence shown here is derived from an EMBL/GenBank/DDBJ whole genome shotgun (WGS) entry which is preliminary data.</text>
</comment>
<reference evidence="3 4" key="1">
    <citation type="submission" date="2019-02" db="EMBL/GenBank/DDBJ databases">
        <title>Deep-cultivation of Planctomycetes and their phenomic and genomic characterization uncovers novel biology.</title>
        <authorList>
            <person name="Wiegand S."/>
            <person name="Jogler M."/>
            <person name="Boedeker C."/>
            <person name="Pinto D."/>
            <person name="Vollmers J."/>
            <person name="Rivas-Marin E."/>
            <person name="Kohn T."/>
            <person name="Peeters S.H."/>
            <person name="Heuer A."/>
            <person name="Rast P."/>
            <person name="Oberbeckmann S."/>
            <person name="Bunk B."/>
            <person name="Jeske O."/>
            <person name="Meyerdierks A."/>
            <person name="Storesund J.E."/>
            <person name="Kallscheuer N."/>
            <person name="Luecker S."/>
            <person name="Lage O.M."/>
            <person name="Pohl T."/>
            <person name="Merkel B.J."/>
            <person name="Hornburger P."/>
            <person name="Mueller R.-W."/>
            <person name="Bruemmer F."/>
            <person name="Labrenz M."/>
            <person name="Spormann A.M."/>
            <person name="Op Den Camp H."/>
            <person name="Overmann J."/>
            <person name="Amann R."/>
            <person name="Jetten M.S.M."/>
            <person name="Mascher T."/>
            <person name="Medema M.H."/>
            <person name="Devos D.P."/>
            <person name="Kaster A.-K."/>
            <person name="Ovreas L."/>
            <person name="Rohde M."/>
            <person name="Galperin M.Y."/>
            <person name="Jogler C."/>
        </authorList>
    </citation>
    <scope>NUCLEOTIDE SEQUENCE [LARGE SCALE GENOMIC DNA]</scope>
    <source>
        <strain evidence="3 4">Mal64</strain>
    </source>
</reference>
<organism evidence="3 4">
    <name type="scientific">Pseudobythopirellula maris</name>
    <dbReference type="NCBI Taxonomy" id="2527991"/>
    <lineage>
        <taxon>Bacteria</taxon>
        <taxon>Pseudomonadati</taxon>
        <taxon>Planctomycetota</taxon>
        <taxon>Planctomycetia</taxon>
        <taxon>Pirellulales</taxon>
        <taxon>Lacipirellulaceae</taxon>
        <taxon>Pseudobythopirellula</taxon>
    </lineage>
</organism>
<evidence type="ECO:0000313" key="3">
    <source>
        <dbReference type="EMBL" id="TWT89027.1"/>
    </source>
</evidence>
<sequence>MPTAAHEELTFDVTQEIEIAAPIGEVYKALVAQITTENTTPDNRPMPLVLEEWPGGRWFRDLGAGQGHLWGFVQVIKPPTLIEVQGPLFMSYPVSGHVQWQLTQVAGGTELLLSHRAFGMIDPEHREGAVPGWRHILDSVKKAAEGGS</sequence>
<gene>
    <name evidence="3" type="ORF">Mal64_25180</name>
</gene>
<proteinExistence type="inferred from homology"/>
<dbReference type="OrthoDB" id="268331at2"/>
<feature type="domain" description="Activator of Hsp90 ATPase homologue 1/2-like C-terminal" evidence="2">
    <location>
        <begin position="21"/>
        <end position="144"/>
    </location>
</feature>
<evidence type="ECO:0000259" key="2">
    <source>
        <dbReference type="Pfam" id="PF08327"/>
    </source>
</evidence>
<comment type="similarity">
    <text evidence="1">Belongs to the AHA1 family.</text>
</comment>
<dbReference type="Gene3D" id="3.30.530.20">
    <property type="match status" value="1"/>
</dbReference>
<dbReference type="CDD" id="cd07814">
    <property type="entry name" value="SRPBCC_CalC_Aha1-like"/>
    <property type="match status" value="1"/>
</dbReference>
<dbReference type="RefSeq" id="WP_146400583.1">
    <property type="nucleotide sequence ID" value="NZ_SJPQ01000002.1"/>
</dbReference>
<evidence type="ECO:0000313" key="4">
    <source>
        <dbReference type="Proteomes" id="UP000315440"/>
    </source>
</evidence>
<keyword evidence="4" id="KW-1185">Reference proteome</keyword>
<dbReference type="InterPro" id="IPR023393">
    <property type="entry name" value="START-like_dom_sf"/>
</dbReference>
<dbReference type="AlphaFoldDB" id="A0A5C5ZQ24"/>
<accession>A0A5C5ZQ24</accession>
<name>A0A5C5ZQ24_9BACT</name>